<evidence type="ECO:0000313" key="3">
    <source>
        <dbReference type="Proteomes" id="UP000887565"/>
    </source>
</evidence>
<keyword evidence="1" id="KW-0489">Methyltransferase</keyword>
<name>A0A915K602_ROMCU</name>
<dbReference type="GO" id="GO:0005634">
    <property type="term" value="C:nucleus"/>
    <property type="evidence" value="ECO:0007669"/>
    <property type="project" value="UniProtKB-SubCell"/>
</dbReference>
<keyword evidence="1" id="KW-0539">Nucleus</keyword>
<dbReference type="InterPro" id="IPR002877">
    <property type="entry name" value="RNA_MeTrfase_FtsJ_dom"/>
</dbReference>
<dbReference type="InterPro" id="IPR029063">
    <property type="entry name" value="SAM-dependent_MTases_sf"/>
</dbReference>
<keyword evidence="1" id="KW-0507">mRNA processing</keyword>
<comment type="function">
    <text evidence="1">S-adenosyl-L-methionine-dependent methyltransferase that mediates RNA cap1 2'-O-ribose methylation to the 5'-cap structure of RNAs. Methylates the ribose of the first nucleotide of a m(7)GpppG-capped mRNA to produce m(7)GpppNmp (cap1).</text>
</comment>
<dbReference type="Proteomes" id="UP000887565">
    <property type="component" value="Unplaced"/>
</dbReference>
<accession>A0A915K602</accession>
<dbReference type="GO" id="GO:0004483">
    <property type="term" value="F:methyltransferase cap1 activity"/>
    <property type="evidence" value="ECO:0007669"/>
    <property type="project" value="UniProtKB-UniRule"/>
</dbReference>
<protein>
    <recommendedName>
        <fullName evidence="1">Cap-specific mRNA (nucleoside-2'-O-)-methyltransferase 1</fullName>
        <ecNumber evidence="1">2.1.1.57</ecNumber>
    </recommendedName>
    <alternativeName>
        <fullName evidence="1">Cap1 2'O-ribose methyltransferase 1</fullName>
    </alternativeName>
</protein>
<dbReference type="Pfam" id="PF01728">
    <property type="entry name" value="FtsJ"/>
    <property type="match status" value="1"/>
</dbReference>
<evidence type="ECO:0000313" key="4">
    <source>
        <dbReference type="WBParaSite" id="nRc.2.0.1.t34160-RA"/>
    </source>
</evidence>
<keyword evidence="1" id="KW-0506">mRNA capping</keyword>
<keyword evidence="1" id="KW-0808">Transferase</keyword>
<dbReference type="AlphaFoldDB" id="A0A915K602"/>
<dbReference type="GO" id="GO:0006370">
    <property type="term" value="P:7-methylguanosine mRNA capping"/>
    <property type="evidence" value="ECO:0007669"/>
    <property type="project" value="UniProtKB-UniRule"/>
</dbReference>
<dbReference type="GO" id="GO:0032259">
    <property type="term" value="P:methylation"/>
    <property type="evidence" value="ECO:0007669"/>
    <property type="project" value="UniProtKB-KW"/>
</dbReference>
<dbReference type="PANTHER" id="PTHR16121:SF0">
    <property type="entry name" value="CAP-SPECIFIC MRNA (NUCLEOSIDE-2'-O-)-METHYLTRANSFERASE 1"/>
    <property type="match status" value="1"/>
</dbReference>
<dbReference type="Gene3D" id="3.40.50.12760">
    <property type="match status" value="1"/>
</dbReference>
<evidence type="ECO:0000256" key="1">
    <source>
        <dbReference type="RuleBase" id="RU368012"/>
    </source>
</evidence>
<dbReference type="GO" id="GO:0016556">
    <property type="term" value="P:mRNA modification"/>
    <property type="evidence" value="ECO:0007669"/>
    <property type="project" value="UniProtKB-UniRule"/>
</dbReference>
<dbReference type="SUPFAM" id="SSF53335">
    <property type="entry name" value="S-adenosyl-L-methionine-dependent methyltransferases"/>
    <property type="match status" value="1"/>
</dbReference>
<dbReference type="PROSITE" id="PS51613">
    <property type="entry name" value="SAM_MT_RRMJ"/>
    <property type="match status" value="1"/>
</dbReference>
<keyword evidence="1" id="KW-0949">S-adenosyl-L-methionine</keyword>
<evidence type="ECO:0000259" key="2">
    <source>
        <dbReference type="PROSITE" id="PS51613"/>
    </source>
</evidence>
<dbReference type="WBParaSite" id="nRc.2.0.1.t34160-RA">
    <property type="protein sequence ID" value="nRc.2.0.1.t34160-RA"/>
    <property type="gene ID" value="nRc.2.0.1.g34160"/>
</dbReference>
<dbReference type="EC" id="2.1.1.57" evidence="1"/>
<dbReference type="GO" id="GO:0005737">
    <property type="term" value="C:cytoplasm"/>
    <property type="evidence" value="ECO:0007669"/>
    <property type="project" value="TreeGrafter"/>
</dbReference>
<feature type="domain" description="RrmJ-type SAM-dependent 2'-O-MTase" evidence="2">
    <location>
        <begin position="1"/>
        <end position="180"/>
    </location>
</feature>
<dbReference type="GO" id="GO:0003676">
    <property type="term" value="F:nucleic acid binding"/>
    <property type="evidence" value="ECO:0007669"/>
    <property type="project" value="UniProtKB-UniRule"/>
</dbReference>
<organism evidence="3 4">
    <name type="scientific">Romanomermis culicivorax</name>
    <name type="common">Nematode worm</name>
    <dbReference type="NCBI Taxonomy" id="13658"/>
    <lineage>
        <taxon>Eukaryota</taxon>
        <taxon>Metazoa</taxon>
        <taxon>Ecdysozoa</taxon>
        <taxon>Nematoda</taxon>
        <taxon>Enoplea</taxon>
        <taxon>Dorylaimia</taxon>
        <taxon>Mermithida</taxon>
        <taxon>Mermithoidea</taxon>
        <taxon>Mermithidae</taxon>
        <taxon>Romanomermis</taxon>
    </lineage>
</organism>
<comment type="subcellular location">
    <subcellularLocation>
        <location evidence="1">Nucleus</location>
    </subcellularLocation>
</comment>
<dbReference type="PANTHER" id="PTHR16121">
    <property type="entry name" value="CAP-SPECIFIC MRNA (NUCLEOSIDE-2'-O-)-METHYLTRANSFERASE 1-RELATED"/>
    <property type="match status" value="1"/>
</dbReference>
<proteinExistence type="predicted"/>
<dbReference type="InterPro" id="IPR025816">
    <property type="entry name" value="RrmJ-type_MeTrfase"/>
</dbReference>
<dbReference type="InterPro" id="IPR050851">
    <property type="entry name" value="mRNA_Cap_2O-Ribose_MeTrfase"/>
</dbReference>
<reference evidence="4" key="1">
    <citation type="submission" date="2022-11" db="UniProtKB">
        <authorList>
            <consortium name="WormBaseParasite"/>
        </authorList>
    </citation>
    <scope>IDENTIFICATION</scope>
</reference>
<sequence>MSVCIMEDDECPNFCPYAAHGFGFTLQGKDDFKLDKMLAACPEMFETHYGAAGPTRADNRCGDGDVTNPQNLINFTKFVQKSTAERGVQLFMADGGFSVEGRENIQEILSKRLYLCQILCAFKILAKGGNLVCKLFDVFTPFSAGLLYLMWRSFDKICLHKPHTSRPANSERYVLAFGFLGRNCQQIIDHLWAANLEYDRLSQEELVDSDVLELVPLNVLRESESFCDYLTQSNEKMAKRQILFLNKYKIFARNKMLYDQRQADIRSKCLTYWHIPDMLRPNSRGYGAENRLRELLGNDIDWLKAPVPTFSPTEVNNFFDANNFLSYRCALSTKTPYLIVGLGGQQVQLWNSNRFDRAPQEFKIALPKDTVIFGELTEEFDSEAKNPSRRSILRIFDACFLSGKDISKLPYYNSKCTDRVQQISKFCKAISQEFSRCDLTIVRAVETIDFNTLFYGLHDRLKTVIYRNDEKLSCRNINHHFFHNEYENHEEKEKFSDSFLHVNGLMCYKITADPWTIHYSKKKKAYFFYNKTLNPELQSTFNPPSDCFADFKQIFMNRKAIALPKHARSATTSNNDDGTYLNQFLHILKTIDSKNPMRGEHH</sequence>
<keyword evidence="3" id="KW-1185">Reference proteome</keyword>
<comment type="catalytic activity">
    <reaction evidence="1">
        <text>a 5'-end (N(7)-methyl 5'-triphosphoguanosine)-ribonucleoside in mRNA + S-adenosyl-L-methionine = a 5'-end (N(7)-methyl 5'-triphosphoguanosine)-(2'-O-methyl-ribonucleoside) in mRNA + S-adenosyl-L-homocysteine + H(+)</text>
        <dbReference type="Rhea" id="RHEA:67020"/>
        <dbReference type="Rhea" id="RHEA-COMP:17167"/>
        <dbReference type="Rhea" id="RHEA-COMP:17168"/>
        <dbReference type="ChEBI" id="CHEBI:15378"/>
        <dbReference type="ChEBI" id="CHEBI:57856"/>
        <dbReference type="ChEBI" id="CHEBI:59789"/>
        <dbReference type="ChEBI" id="CHEBI:156461"/>
        <dbReference type="ChEBI" id="CHEBI:167609"/>
        <dbReference type="EC" id="2.1.1.57"/>
    </reaction>
</comment>